<dbReference type="KEGG" id="hara:AArcS_2807"/>
<sequence>MTGGGYRYELTCKVDPEHERAYRNTMAESVLRWFAIERLGGFRPLAELDGNAVRIQFEFPDRQALDTFVSSEANQKSLAALRSVCERVESHCWEPGAVTLDSGSSSVSPQAEMAVPEEISE</sequence>
<protein>
    <recommendedName>
        <fullName evidence="4">DUF4286 family protein</fullName>
    </recommendedName>
</protein>
<evidence type="ECO:0000313" key="3">
    <source>
        <dbReference type="Proteomes" id="UP000663586"/>
    </source>
</evidence>
<gene>
    <name evidence="2" type="ORF">AArcS_2807</name>
</gene>
<proteinExistence type="predicted"/>
<dbReference type="AlphaFoldDB" id="A0A897MYM8"/>
<evidence type="ECO:0008006" key="4">
    <source>
        <dbReference type="Google" id="ProtNLM"/>
    </source>
</evidence>
<dbReference type="Proteomes" id="UP000663586">
    <property type="component" value="Chromosome"/>
</dbReference>
<feature type="region of interest" description="Disordered" evidence="1">
    <location>
        <begin position="99"/>
        <end position="121"/>
    </location>
</feature>
<name>A0A897MYM8_9EURY</name>
<organism evidence="2 3">
    <name type="scientific">Natranaeroarchaeum sulfidigenes</name>
    <dbReference type="NCBI Taxonomy" id="2784880"/>
    <lineage>
        <taxon>Archaea</taxon>
        <taxon>Methanobacteriati</taxon>
        <taxon>Methanobacteriota</taxon>
        <taxon>Stenosarchaea group</taxon>
        <taxon>Halobacteria</taxon>
        <taxon>Halobacteriales</taxon>
        <taxon>Natronoarchaeaceae</taxon>
        <taxon>Natranaeroarchaeum</taxon>
    </lineage>
</organism>
<dbReference type="EMBL" id="CP064786">
    <property type="protein sequence ID" value="QSG03999.1"/>
    <property type="molecule type" value="Genomic_DNA"/>
</dbReference>
<keyword evidence="3" id="KW-1185">Reference proteome</keyword>
<accession>A0A897MYM8</accession>
<evidence type="ECO:0000313" key="2">
    <source>
        <dbReference type="EMBL" id="QSG03999.1"/>
    </source>
</evidence>
<evidence type="ECO:0000256" key="1">
    <source>
        <dbReference type="SAM" id="MobiDB-lite"/>
    </source>
</evidence>
<reference evidence="2" key="1">
    <citation type="submission" date="2020-11" db="EMBL/GenBank/DDBJ databases">
        <title>Carbohydrate-dependent, anaerobic sulfur respiration: A novel catabolism in halophilic archaea.</title>
        <authorList>
            <person name="Sorokin D.Y."/>
            <person name="Messina E."/>
            <person name="Smedile F."/>
            <person name="La Cono V."/>
            <person name="Hallsworth J.E."/>
            <person name="Yakimov M.M."/>
        </authorList>
    </citation>
    <scope>NUCLEOTIDE SEQUENCE</scope>
    <source>
        <strain evidence="2">AArc-S</strain>
    </source>
</reference>